<evidence type="ECO:0000313" key="10">
    <source>
        <dbReference type="EMBL" id="MXP77602.1"/>
    </source>
</evidence>
<gene>
    <name evidence="10" type="ORF">GN277_20280</name>
</gene>
<dbReference type="SUPFAM" id="SSF51445">
    <property type="entry name" value="(Trans)glycosidases"/>
    <property type="match status" value="1"/>
</dbReference>
<keyword evidence="4 10" id="KW-0378">Hydrolase</keyword>
<sequence length="480" mass="55363">MIPRPRKMKLTEGTAPSEVPVKERLCPQLGVEEYRIYISPKQILIDGSGKTGFFYARTTLEQLRMIYGEDLPCMEIEDGPAYSYRSFQIDCARHYFSVDELKKMIRMSAEFKLNHFHWHISDDQGWRIESKCYPRLHEIGSVRAGDHFGNYHSDQKSGGYYTRDEVKDIVDYCKELGIEVVPEIDMPGHVTAILAAYPNLSCLGQPVEVGMKAGIFKELFCAGREETFTFIEKLLDDLMDLFPGKYFHIGGDEAPKERWNGCENCQKRMKEEGLKNAQELQGYFCNRIASYLQSKGRIPIVWNEAVYGGNLDKGVVVQLWTEDKDNQIQAHLYKGGTAILAMVENCYCDYPYGMHSLKDMYDLETAPAEFGEHGEASVLGMECLVWTEFIRDNERLEELCWPRFAALAEVGWCKKECLGYEDFRERLTKLFALFEKYGVHATKLEGWDPDDETAAKQTEEFQMNFSKEDREEARRAQNDI</sequence>
<comment type="caution">
    <text evidence="10">The sequence shown here is derived from an EMBL/GenBank/DDBJ whole genome shotgun (WGS) entry which is preliminary data.</text>
</comment>
<dbReference type="Proteomes" id="UP000460412">
    <property type="component" value="Unassembled WGS sequence"/>
</dbReference>
<dbReference type="RefSeq" id="WP_159753045.1">
    <property type="nucleotide sequence ID" value="NZ_WUQX01000001.1"/>
</dbReference>
<dbReference type="CDD" id="cd06563">
    <property type="entry name" value="GH20_chitobiase-like"/>
    <property type="match status" value="1"/>
</dbReference>
<dbReference type="GO" id="GO:0005975">
    <property type="term" value="P:carbohydrate metabolic process"/>
    <property type="evidence" value="ECO:0007669"/>
    <property type="project" value="InterPro"/>
</dbReference>
<feature type="compositionally biased region" description="Basic and acidic residues" evidence="7">
    <location>
        <begin position="466"/>
        <end position="480"/>
    </location>
</feature>
<dbReference type="InterPro" id="IPR015883">
    <property type="entry name" value="Glyco_hydro_20_cat"/>
</dbReference>
<proteinExistence type="inferred from homology"/>
<evidence type="ECO:0000256" key="2">
    <source>
        <dbReference type="ARBA" id="ARBA00006285"/>
    </source>
</evidence>
<protein>
    <recommendedName>
        <fullName evidence="3">beta-N-acetylhexosaminidase</fullName>
        <ecNumber evidence="3">3.2.1.52</ecNumber>
    </recommendedName>
</protein>
<dbReference type="EC" id="3.2.1.52" evidence="3"/>
<feature type="region of interest" description="Disordered" evidence="7">
    <location>
        <begin position="448"/>
        <end position="480"/>
    </location>
</feature>
<dbReference type="AlphaFoldDB" id="A0A7X3MJN7"/>
<feature type="domain" description="Glycoside hydrolase family 20 catalytic" evidence="8">
    <location>
        <begin position="82"/>
        <end position="414"/>
    </location>
</feature>
<dbReference type="Gene3D" id="3.20.20.80">
    <property type="entry name" value="Glycosidases"/>
    <property type="match status" value="1"/>
</dbReference>
<dbReference type="Gene3D" id="3.30.379.10">
    <property type="entry name" value="Chitobiase/beta-hexosaminidase domain 2-like"/>
    <property type="match status" value="1"/>
</dbReference>
<dbReference type="PANTHER" id="PTHR22600">
    <property type="entry name" value="BETA-HEXOSAMINIDASE"/>
    <property type="match status" value="1"/>
</dbReference>
<dbReference type="PANTHER" id="PTHR22600:SF57">
    <property type="entry name" value="BETA-N-ACETYLHEXOSAMINIDASE"/>
    <property type="match status" value="1"/>
</dbReference>
<evidence type="ECO:0000256" key="5">
    <source>
        <dbReference type="ARBA" id="ARBA00023295"/>
    </source>
</evidence>
<dbReference type="SUPFAM" id="SSF55545">
    <property type="entry name" value="beta-N-acetylhexosaminidase-like domain"/>
    <property type="match status" value="1"/>
</dbReference>
<dbReference type="InterPro" id="IPR015882">
    <property type="entry name" value="HEX_bac_N"/>
</dbReference>
<evidence type="ECO:0000313" key="11">
    <source>
        <dbReference type="Proteomes" id="UP000460412"/>
    </source>
</evidence>
<organism evidence="10 11">
    <name type="scientific">Sporofaciens musculi</name>
    <dbReference type="NCBI Taxonomy" id="2681861"/>
    <lineage>
        <taxon>Bacteria</taxon>
        <taxon>Bacillati</taxon>
        <taxon>Bacillota</taxon>
        <taxon>Clostridia</taxon>
        <taxon>Lachnospirales</taxon>
        <taxon>Lachnospiraceae</taxon>
        <taxon>Sporofaciens</taxon>
    </lineage>
</organism>
<keyword evidence="5" id="KW-0326">Glycosidase</keyword>
<dbReference type="PRINTS" id="PR00738">
    <property type="entry name" value="GLHYDRLASE20"/>
</dbReference>
<dbReference type="PIRSF" id="PIRSF001093">
    <property type="entry name" value="B-hxosamndse_ab_euk"/>
    <property type="match status" value="1"/>
</dbReference>
<dbReference type="InterPro" id="IPR029018">
    <property type="entry name" value="Hex-like_dom2"/>
</dbReference>
<dbReference type="InterPro" id="IPR017853">
    <property type="entry name" value="GH"/>
</dbReference>
<comment type="similarity">
    <text evidence="2">Belongs to the glycosyl hydrolase 20 family.</text>
</comment>
<dbReference type="InterPro" id="IPR025705">
    <property type="entry name" value="Beta_hexosaminidase_sua/sub"/>
</dbReference>
<dbReference type="GO" id="GO:0016020">
    <property type="term" value="C:membrane"/>
    <property type="evidence" value="ECO:0007669"/>
    <property type="project" value="TreeGrafter"/>
</dbReference>
<dbReference type="GO" id="GO:0030203">
    <property type="term" value="P:glycosaminoglycan metabolic process"/>
    <property type="evidence" value="ECO:0007669"/>
    <property type="project" value="TreeGrafter"/>
</dbReference>
<evidence type="ECO:0000256" key="3">
    <source>
        <dbReference type="ARBA" id="ARBA00012663"/>
    </source>
</evidence>
<feature type="active site" description="Proton donor" evidence="6">
    <location>
        <position position="253"/>
    </location>
</feature>
<evidence type="ECO:0000256" key="6">
    <source>
        <dbReference type="PIRSR" id="PIRSR625705-1"/>
    </source>
</evidence>
<evidence type="ECO:0000256" key="7">
    <source>
        <dbReference type="SAM" id="MobiDB-lite"/>
    </source>
</evidence>
<evidence type="ECO:0000259" key="8">
    <source>
        <dbReference type="Pfam" id="PF00728"/>
    </source>
</evidence>
<dbReference type="EMBL" id="WUQX01000001">
    <property type="protein sequence ID" value="MXP77602.1"/>
    <property type="molecule type" value="Genomic_DNA"/>
</dbReference>
<accession>A0A7X3MJN7</accession>
<dbReference type="Pfam" id="PF00728">
    <property type="entry name" value="Glyco_hydro_20"/>
    <property type="match status" value="1"/>
</dbReference>
<reference evidence="10 11" key="1">
    <citation type="submission" date="2019-12" db="EMBL/GenBank/DDBJ databases">
        <title>Sporaefaciens musculi gen. nov., sp. nov., a novel bacterium isolated from the caecum of an obese mouse.</title>
        <authorList>
            <person name="Rasmussen T.S."/>
            <person name="Streidl T."/>
            <person name="Hitch T.C.A."/>
            <person name="Wortmann E."/>
            <person name="Deptula P."/>
            <person name="Hansen M."/>
            <person name="Nielsen D.S."/>
            <person name="Clavel T."/>
            <person name="Vogensen F.K."/>
        </authorList>
    </citation>
    <scope>NUCLEOTIDE SEQUENCE [LARGE SCALE GENOMIC DNA]</scope>
    <source>
        <strain evidence="10 11">WCA-9-b2</strain>
    </source>
</reference>
<comment type="catalytic activity">
    <reaction evidence="1">
        <text>Hydrolysis of terminal non-reducing N-acetyl-D-hexosamine residues in N-acetyl-beta-D-hexosaminides.</text>
        <dbReference type="EC" id="3.2.1.52"/>
    </reaction>
</comment>
<dbReference type="Pfam" id="PF02838">
    <property type="entry name" value="Glyco_hydro_20b"/>
    <property type="match status" value="1"/>
</dbReference>
<evidence type="ECO:0000259" key="9">
    <source>
        <dbReference type="Pfam" id="PF02838"/>
    </source>
</evidence>
<evidence type="ECO:0000256" key="1">
    <source>
        <dbReference type="ARBA" id="ARBA00001231"/>
    </source>
</evidence>
<evidence type="ECO:0000256" key="4">
    <source>
        <dbReference type="ARBA" id="ARBA00022801"/>
    </source>
</evidence>
<dbReference type="GO" id="GO:0004563">
    <property type="term" value="F:beta-N-acetylhexosaminidase activity"/>
    <property type="evidence" value="ECO:0007669"/>
    <property type="project" value="UniProtKB-EC"/>
</dbReference>
<feature type="domain" description="Beta-hexosaminidase bacterial type N-terminal" evidence="9">
    <location>
        <begin position="19"/>
        <end position="78"/>
    </location>
</feature>
<keyword evidence="11" id="KW-1185">Reference proteome</keyword>
<name>A0A7X3MJN7_9FIRM</name>